<evidence type="ECO:0000313" key="2">
    <source>
        <dbReference type="Proteomes" id="UP000053820"/>
    </source>
</evidence>
<dbReference type="AlphaFoldDB" id="A0A0C9WA02"/>
<dbReference type="Proteomes" id="UP000053820">
    <property type="component" value="Unassembled WGS sequence"/>
</dbReference>
<accession>A0A0C9WA02</accession>
<sequence>MHQKVCVFNNNASDRLTGTISSVEYFDKELLEVLIKPDPLVHDLRHIKPFILAVPFAHFQLGPIDCIRCLTACFLRPRASPSYKYQRSGVHLSTANSPVSDHFASCHTDDPWQDTFHCPPIPVNHCPSGLSFVECSYEDWPWKFSDDEEEVLGEAESSTTDSHFLGTSASTTLVDTFTRLGLQSR</sequence>
<protein>
    <submittedName>
        <fullName evidence="1">Uncharacterized protein</fullName>
    </submittedName>
</protein>
<evidence type="ECO:0000313" key="1">
    <source>
        <dbReference type="EMBL" id="KIJ60176.1"/>
    </source>
</evidence>
<reference evidence="1 2" key="1">
    <citation type="submission" date="2014-04" db="EMBL/GenBank/DDBJ databases">
        <title>Evolutionary Origins and Diversification of the Mycorrhizal Mutualists.</title>
        <authorList>
            <consortium name="DOE Joint Genome Institute"/>
            <consortium name="Mycorrhizal Genomics Consortium"/>
            <person name="Kohler A."/>
            <person name="Kuo A."/>
            <person name="Nagy L.G."/>
            <person name="Floudas D."/>
            <person name="Copeland A."/>
            <person name="Barry K.W."/>
            <person name="Cichocki N."/>
            <person name="Veneault-Fourrey C."/>
            <person name="LaButti K."/>
            <person name="Lindquist E.A."/>
            <person name="Lipzen A."/>
            <person name="Lundell T."/>
            <person name="Morin E."/>
            <person name="Murat C."/>
            <person name="Riley R."/>
            <person name="Ohm R."/>
            <person name="Sun H."/>
            <person name="Tunlid A."/>
            <person name="Henrissat B."/>
            <person name="Grigoriev I.V."/>
            <person name="Hibbett D.S."/>
            <person name="Martin F."/>
        </authorList>
    </citation>
    <scope>NUCLEOTIDE SEQUENCE [LARGE SCALE GENOMIC DNA]</scope>
    <source>
        <strain evidence="1 2">MD-312</strain>
    </source>
</reference>
<proteinExistence type="predicted"/>
<name>A0A0C9WA02_9AGAM</name>
<gene>
    <name evidence="1" type="ORF">HYDPIDRAFT_32442</name>
</gene>
<dbReference type="EMBL" id="KN839875">
    <property type="protein sequence ID" value="KIJ60176.1"/>
    <property type="molecule type" value="Genomic_DNA"/>
</dbReference>
<organism evidence="1 2">
    <name type="scientific">Hydnomerulius pinastri MD-312</name>
    <dbReference type="NCBI Taxonomy" id="994086"/>
    <lineage>
        <taxon>Eukaryota</taxon>
        <taxon>Fungi</taxon>
        <taxon>Dikarya</taxon>
        <taxon>Basidiomycota</taxon>
        <taxon>Agaricomycotina</taxon>
        <taxon>Agaricomycetes</taxon>
        <taxon>Agaricomycetidae</taxon>
        <taxon>Boletales</taxon>
        <taxon>Boletales incertae sedis</taxon>
        <taxon>Leucogyrophana</taxon>
    </lineage>
</organism>
<dbReference type="HOGENOM" id="CLU_1461508_0_0_1"/>
<keyword evidence="2" id="KW-1185">Reference proteome</keyword>